<protein>
    <submittedName>
        <fullName evidence="3">Two-component system regulatory protein YycI</fullName>
    </submittedName>
</protein>
<dbReference type="AlphaFoldDB" id="A0AAF0YHJ1"/>
<dbReference type="KEGG" id="nmy:CJ229_006350"/>
<reference evidence="4" key="1">
    <citation type="submission" date="2017-09" db="EMBL/GenBank/DDBJ databases">
        <title>Bacterial strain isolated from the female urinary microbiota.</title>
        <authorList>
            <person name="Thomas-White K."/>
            <person name="Kumar N."/>
            <person name="Forster S."/>
            <person name="Putonti C."/>
            <person name="Lawley T."/>
            <person name="Wolfe A.J."/>
        </authorList>
    </citation>
    <scope>NUCLEOTIDE SEQUENCE [LARGE SCALE GENOMIC DNA]</scope>
    <source>
        <strain evidence="4">UMB0959</strain>
    </source>
</reference>
<dbReference type="RefSeq" id="WP_180953381.1">
    <property type="nucleotide sequence ID" value="NZ_CP136964.1"/>
</dbReference>
<keyword evidence="1" id="KW-0472">Membrane</keyword>
<feature type="domain" description="Regulatory protein YycH-like" evidence="2">
    <location>
        <begin position="50"/>
        <end position="240"/>
    </location>
</feature>
<sequence length="250" mass="28832">MDWKLSKSIYITVFLIINIVLLIVLYNQYNIQERHESSRSQSISKSADYKTNVDALKNIKLSVLNGMQHEFQSETSMNQSGITQNVFEVKDLELDSTKIKEYIDKEVFRGSEYTYDSENSISDTIYYNQMYDSLPIFNNSVGRIKVVKESDGALRFEQGYISNISVNEYSKQVQVSDPIKLAEELAKEKVISKEAVLKSSTLGHYVILLNDEEQQVLLRPKWKLVIEEDDRTRIIYVDAINASEEIIEGE</sequence>
<dbReference type="EMBL" id="CP136964">
    <property type="protein sequence ID" value="WOS95711.1"/>
    <property type="molecule type" value="Genomic_DNA"/>
</dbReference>
<gene>
    <name evidence="3" type="primary">yycI</name>
    <name evidence="3" type="ORF">CJ229_006350</name>
</gene>
<keyword evidence="1" id="KW-1133">Transmembrane helix</keyword>
<dbReference type="Pfam" id="PF09648">
    <property type="entry name" value="YycI"/>
    <property type="match status" value="1"/>
</dbReference>
<accession>A0AAF0YHJ1</accession>
<name>A0AAF0YHJ1_9STAP</name>
<evidence type="ECO:0000259" key="2">
    <source>
        <dbReference type="Pfam" id="PF09648"/>
    </source>
</evidence>
<evidence type="ECO:0000313" key="4">
    <source>
        <dbReference type="Proteomes" id="UP000243626"/>
    </source>
</evidence>
<evidence type="ECO:0000313" key="3">
    <source>
        <dbReference type="EMBL" id="WOS95711.1"/>
    </source>
</evidence>
<dbReference type="Gene3D" id="2.40.128.690">
    <property type="entry name" value="YycH protein, domain 3-like"/>
    <property type="match status" value="1"/>
</dbReference>
<keyword evidence="1" id="KW-0812">Transmembrane</keyword>
<dbReference type="GO" id="GO:0016020">
    <property type="term" value="C:membrane"/>
    <property type="evidence" value="ECO:0007669"/>
    <property type="project" value="InterPro"/>
</dbReference>
<proteinExistence type="predicted"/>
<evidence type="ECO:0000256" key="1">
    <source>
        <dbReference type="SAM" id="Phobius"/>
    </source>
</evidence>
<feature type="transmembrane region" description="Helical" evidence="1">
    <location>
        <begin position="9"/>
        <end position="29"/>
    </location>
</feature>
<dbReference type="InterPro" id="IPR018604">
    <property type="entry name" value="YycI-like"/>
</dbReference>
<organism evidence="3 4">
    <name type="scientific">Nosocomiicoccus massiliensis</name>
    <dbReference type="NCBI Taxonomy" id="1232430"/>
    <lineage>
        <taxon>Bacteria</taxon>
        <taxon>Bacillati</taxon>
        <taxon>Bacillota</taxon>
        <taxon>Bacilli</taxon>
        <taxon>Bacillales</taxon>
        <taxon>Staphylococcaceae</taxon>
        <taxon>Nosocomiicoccus</taxon>
    </lineage>
</organism>
<dbReference type="Proteomes" id="UP000243626">
    <property type="component" value="Chromosome"/>
</dbReference>
<keyword evidence="4" id="KW-1185">Reference proteome</keyword>